<dbReference type="EMBL" id="CP045273">
    <property type="protein sequence ID" value="QJX80274.1"/>
    <property type="molecule type" value="Genomic_DNA"/>
</dbReference>
<dbReference type="AlphaFoldDB" id="A0A6M6E3S9"/>
<protein>
    <submittedName>
        <fullName evidence="1">Uncharacterized protein</fullName>
    </submittedName>
</protein>
<sequence>MNKKLVVVDRGIDEILIINNKAIKINHLSGKQLIELLNRYDVTDINTVSFDEYEATEEYKKYPSAIYSSVNKFLHV</sequence>
<accession>A0A6M6E3S9</accession>
<gene>
    <name evidence="1" type="ORF">FDZ14_29700</name>
</gene>
<dbReference type="RefSeq" id="WP_171778260.1">
    <property type="nucleotide sequence ID" value="NZ_CP045273.1"/>
</dbReference>
<geneLocation type="plasmid" evidence="2">
    <name>pfdu301a</name>
</geneLocation>
<keyword evidence="1" id="KW-0614">Plasmid</keyword>
<dbReference type="Proteomes" id="UP000501076">
    <property type="component" value="Plasmid pFDU301A"/>
</dbReference>
<proteinExistence type="predicted"/>
<evidence type="ECO:0000313" key="1">
    <source>
        <dbReference type="EMBL" id="QJX80274.1"/>
    </source>
</evidence>
<evidence type="ECO:0000313" key="2">
    <source>
        <dbReference type="Proteomes" id="UP000501076"/>
    </source>
</evidence>
<reference evidence="1 2" key="1">
    <citation type="submission" date="2019-10" db="EMBL/GenBank/DDBJ databases">
        <title>Complete genome sequences for adaption low water activity.</title>
        <authorList>
            <person name="Zhao L."/>
            <person name="Zhong J."/>
        </authorList>
    </citation>
    <scope>NUCLEOTIDE SEQUENCE [LARGE SCALE GENOMIC DNA]</scope>
    <source>
        <strain evidence="1 2">FDU301</strain>
        <plasmid evidence="2">pfdu301a</plasmid>
    </source>
</reference>
<organism evidence="1 2">
    <name type="scientific">Priestia megaterium</name>
    <name type="common">Bacillus megaterium</name>
    <dbReference type="NCBI Taxonomy" id="1404"/>
    <lineage>
        <taxon>Bacteria</taxon>
        <taxon>Bacillati</taxon>
        <taxon>Bacillota</taxon>
        <taxon>Bacilli</taxon>
        <taxon>Bacillales</taxon>
        <taxon>Bacillaceae</taxon>
        <taxon>Priestia</taxon>
    </lineage>
</organism>
<name>A0A6M6E3S9_PRIMG</name>